<dbReference type="InterPro" id="IPR002885">
    <property type="entry name" value="PPR_rpt"/>
</dbReference>
<sequence length="155" mass="17446">MPISLRLVLPLLAFTYPTALSTCTPNATACWRPISRFKKYRTKTLSHGTASSMVTLNWVVEIPLSVLKLFINETGKRPPKSSHLCWYFHRRLNFGGLLYWAASPLYCLQTQLPFRCICGNSVSWTTMISGYASQRLVKEAVELRDDAIGARAGCE</sequence>
<dbReference type="Proteomes" id="UP000823775">
    <property type="component" value="Unassembled WGS sequence"/>
</dbReference>
<reference evidence="2 3" key="1">
    <citation type="journal article" date="2021" name="BMC Genomics">
        <title>Datura genome reveals duplications of psychoactive alkaloid biosynthetic genes and high mutation rate following tissue culture.</title>
        <authorList>
            <person name="Rajewski A."/>
            <person name="Carter-House D."/>
            <person name="Stajich J."/>
            <person name="Litt A."/>
        </authorList>
    </citation>
    <scope>NUCLEOTIDE SEQUENCE [LARGE SCALE GENOMIC DNA]</scope>
    <source>
        <strain evidence="2">AR-01</strain>
    </source>
</reference>
<feature type="signal peptide" evidence="1">
    <location>
        <begin position="1"/>
        <end position="21"/>
    </location>
</feature>
<dbReference type="Pfam" id="PF01535">
    <property type="entry name" value="PPR"/>
    <property type="match status" value="1"/>
</dbReference>
<accession>A0ABS8V567</accession>
<proteinExistence type="predicted"/>
<comment type="caution">
    <text evidence="2">The sequence shown here is derived from an EMBL/GenBank/DDBJ whole genome shotgun (WGS) entry which is preliminary data.</text>
</comment>
<keyword evidence="1" id="KW-0732">Signal</keyword>
<keyword evidence="3" id="KW-1185">Reference proteome</keyword>
<feature type="chain" id="PRO_5046152701" description="Secreted protein" evidence="1">
    <location>
        <begin position="22"/>
        <end position="155"/>
    </location>
</feature>
<evidence type="ECO:0008006" key="4">
    <source>
        <dbReference type="Google" id="ProtNLM"/>
    </source>
</evidence>
<organism evidence="2 3">
    <name type="scientific">Datura stramonium</name>
    <name type="common">Jimsonweed</name>
    <name type="synonym">Common thornapple</name>
    <dbReference type="NCBI Taxonomy" id="4076"/>
    <lineage>
        <taxon>Eukaryota</taxon>
        <taxon>Viridiplantae</taxon>
        <taxon>Streptophyta</taxon>
        <taxon>Embryophyta</taxon>
        <taxon>Tracheophyta</taxon>
        <taxon>Spermatophyta</taxon>
        <taxon>Magnoliopsida</taxon>
        <taxon>eudicotyledons</taxon>
        <taxon>Gunneridae</taxon>
        <taxon>Pentapetalae</taxon>
        <taxon>asterids</taxon>
        <taxon>lamiids</taxon>
        <taxon>Solanales</taxon>
        <taxon>Solanaceae</taxon>
        <taxon>Solanoideae</taxon>
        <taxon>Datureae</taxon>
        <taxon>Datura</taxon>
    </lineage>
</organism>
<evidence type="ECO:0000313" key="3">
    <source>
        <dbReference type="Proteomes" id="UP000823775"/>
    </source>
</evidence>
<gene>
    <name evidence="2" type="ORF">HAX54_029008</name>
</gene>
<protein>
    <recommendedName>
        <fullName evidence="4">Secreted protein</fullName>
    </recommendedName>
</protein>
<dbReference type="EMBL" id="JACEIK010003578">
    <property type="protein sequence ID" value="MCD9642305.1"/>
    <property type="molecule type" value="Genomic_DNA"/>
</dbReference>
<evidence type="ECO:0000313" key="2">
    <source>
        <dbReference type="EMBL" id="MCD9642305.1"/>
    </source>
</evidence>
<name>A0ABS8V567_DATST</name>
<evidence type="ECO:0000256" key="1">
    <source>
        <dbReference type="SAM" id="SignalP"/>
    </source>
</evidence>